<dbReference type="InterPro" id="IPR011010">
    <property type="entry name" value="DNA_brk_join_enz"/>
</dbReference>
<feature type="domain" description="Tyr recombinase" evidence="5">
    <location>
        <begin position="398"/>
        <end position="584"/>
    </location>
</feature>
<evidence type="ECO:0000259" key="5">
    <source>
        <dbReference type="PROSITE" id="PS51898"/>
    </source>
</evidence>
<keyword evidence="2" id="KW-0238">DNA-binding</keyword>
<dbReference type="InterPro" id="IPR013762">
    <property type="entry name" value="Integrase-like_cat_sf"/>
</dbReference>
<protein>
    <submittedName>
        <fullName evidence="6">Phage integrase family protein</fullName>
    </submittedName>
</protein>
<dbReference type="InterPro" id="IPR050090">
    <property type="entry name" value="Tyrosine_recombinase_XerCD"/>
</dbReference>
<dbReference type="AlphaFoldDB" id="A0A4R6TT58"/>
<dbReference type="GO" id="GO:0006310">
    <property type="term" value="P:DNA recombination"/>
    <property type="evidence" value="ECO:0007669"/>
    <property type="project" value="UniProtKB-KW"/>
</dbReference>
<evidence type="ECO:0000256" key="1">
    <source>
        <dbReference type="ARBA" id="ARBA00008857"/>
    </source>
</evidence>
<gene>
    <name evidence="6" type="ORF">CLV82_1232</name>
</gene>
<evidence type="ECO:0000256" key="3">
    <source>
        <dbReference type="ARBA" id="ARBA00023172"/>
    </source>
</evidence>
<evidence type="ECO:0000256" key="2">
    <source>
        <dbReference type="ARBA" id="ARBA00023125"/>
    </source>
</evidence>
<dbReference type="Gene3D" id="1.10.443.10">
    <property type="entry name" value="Intergrase catalytic core"/>
    <property type="match status" value="1"/>
</dbReference>
<dbReference type="SUPFAM" id="SSF56349">
    <property type="entry name" value="DNA breaking-rejoining enzymes"/>
    <property type="match status" value="1"/>
</dbReference>
<feature type="compositionally biased region" description="Polar residues" evidence="4">
    <location>
        <begin position="213"/>
        <end position="247"/>
    </location>
</feature>
<dbReference type="Proteomes" id="UP000295468">
    <property type="component" value="Unassembled WGS sequence"/>
</dbReference>
<organism evidence="6 7">
    <name type="scientific">Zeaxanthinibacter enoshimensis</name>
    <dbReference type="NCBI Taxonomy" id="392009"/>
    <lineage>
        <taxon>Bacteria</taxon>
        <taxon>Pseudomonadati</taxon>
        <taxon>Bacteroidota</taxon>
        <taxon>Flavobacteriia</taxon>
        <taxon>Flavobacteriales</taxon>
        <taxon>Flavobacteriaceae</taxon>
        <taxon>Zeaxanthinibacter</taxon>
    </lineage>
</organism>
<dbReference type="Gene3D" id="1.10.150.130">
    <property type="match status" value="1"/>
</dbReference>
<dbReference type="InterPro" id="IPR010998">
    <property type="entry name" value="Integrase_recombinase_N"/>
</dbReference>
<dbReference type="PROSITE" id="PS51898">
    <property type="entry name" value="TYR_RECOMBINASE"/>
    <property type="match status" value="1"/>
</dbReference>
<reference evidence="6 7" key="1">
    <citation type="submission" date="2019-03" db="EMBL/GenBank/DDBJ databases">
        <title>Genomic Encyclopedia of Archaeal and Bacterial Type Strains, Phase II (KMG-II): from individual species to whole genera.</title>
        <authorList>
            <person name="Goeker M."/>
        </authorList>
    </citation>
    <scope>NUCLEOTIDE SEQUENCE [LARGE SCALE GENOMIC DNA]</scope>
    <source>
        <strain evidence="6 7">DSM 18435</strain>
    </source>
</reference>
<proteinExistence type="inferred from homology"/>
<keyword evidence="3" id="KW-0233">DNA recombination</keyword>
<dbReference type="InterPro" id="IPR002104">
    <property type="entry name" value="Integrase_catalytic"/>
</dbReference>
<comment type="similarity">
    <text evidence="1">Belongs to the 'phage' integrase family.</text>
</comment>
<evidence type="ECO:0000313" key="7">
    <source>
        <dbReference type="Proteomes" id="UP000295468"/>
    </source>
</evidence>
<keyword evidence="7" id="KW-1185">Reference proteome</keyword>
<dbReference type="GO" id="GO:0003677">
    <property type="term" value="F:DNA binding"/>
    <property type="evidence" value="ECO:0007669"/>
    <property type="project" value="UniProtKB-KW"/>
</dbReference>
<dbReference type="OrthoDB" id="9806835at2"/>
<dbReference type="PANTHER" id="PTHR30349">
    <property type="entry name" value="PHAGE INTEGRASE-RELATED"/>
    <property type="match status" value="1"/>
</dbReference>
<feature type="compositionally biased region" description="Basic and acidic residues" evidence="4">
    <location>
        <begin position="197"/>
        <end position="212"/>
    </location>
</feature>
<feature type="region of interest" description="Disordered" evidence="4">
    <location>
        <begin position="186"/>
        <end position="262"/>
    </location>
</feature>
<dbReference type="PANTHER" id="PTHR30349:SF41">
    <property type="entry name" value="INTEGRASE_RECOMBINASE PROTEIN MJ0367-RELATED"/>
    <property type="match status" value="1"/>
</dbReference>
<evidence type="ECO:0000313" key="6">
    <source>
        <dbReference type="EMBL" id="TDQ33393.1"/>
    </source>
</evidence>
<dbReference type="EMBL" id="SNYI01000001">
    <property type="protein sequence ID" value="TDQ33393.1"/>
    <property type="molecule type" value="Genomic_DNA"/>
</dbReference>
<name>A0A4R6TT58_9FLAO</name>
<dbReference type="Pfam" id="PF00589">
    <property type="entry name" value="Phage_integrase"/>
    <property type="match status" value="1"/>
</dbReference>
<accession>A0A4R6TT58</accession>
<sequence>MCAHNSFLKMTLTVLLQAVHENGHVFNMKKAYSEPKIYTGGVKLEDWDMLPDEIRKKALEKYWHVYFSFRHPETGKMVRQKNQKAHANTFKTKEERMAVLEPLKRNLLFLLKNGFDPYQDNTHLIRKILGEDYLPKSIANRVPQPYFSGHYPEGRKAAKKVDKAPEPVVLQTLPANNFWNSTSTTDSIAEESVSENVHSEERSVALDQRKINEISTPNQQNQGDQQKINEKSTNATGSTKNQQQINKPDTEVQPGGKNPTDSLVNGHTDINIISNNEQQYAVGRSEPEDGVVTIEEAISLAMSLKEKMLGADSFVKFKNRIRKFEYWLGENGYAWQPVTAINKKVVVKYLNQVLMDTSPRSRNNARTDLSTVFQTMVDNDLIEYNFIQDINKLKALPTRNKTYTPEQEQQLLKYIKENEPTLYVLVLFIIYPLLRPIEVCRLKIEDIDIKHKRVQLKAKNKKVKIKILPDILLEELPDLSKYPKDSYLITPWGIGHAWGTKESDKRNYFTGKYKKVKDHFGLGPEYGLYSWRHTSITNLYKEMAKTMTPFEVKSKLLLITGHSSMQALESYLRSIDAQLPQDYSHLFKKPGI</sequence>
<dbReference type="GO" id="GO:0015074">
    <property type="term" value="P:DNA integration"/>
    <property type="evidence" value="ECO:0007669"/>
    <property type="project" value="InterPro"/>
</dbReference>
<evidence type="ECO:0000256" key="4">
    <source>
        <dbReference type="SAM" id="MobiDB-lite"/>
    </source>
</evidence>
<comment type="caution">
    <text evidence="6">The sequence shown here is derived from an EMBL/GenBank/DDBJ whole genome shotgun (WGS) entry which is preliminary data.</text>
</comment>